<gene>
    <name evidence="2" type="ORF">LCGC14_1976730</name>
</gene>
<dbReference type="EMBL" id="LAZR01022036">
    <property type="protein sequence ID" value="KKL83243.1"/>
    <property type="molecule type" value="Genomic_DNA"/>
</dbReference>
<feature type="compositionally biased region" description="Polar residues" evidence="1">
    <location>
        <begin position="25"/>
        <end position="37"/>
    </location>
</feature>
<sequence>MKFPPQTLVSLPLTVARHPRDHRSVTSSQPSVGQVTSKASSFGRYVRTWTFATVAGGSLMMPVTTGASASHGRTGRGSRT</sequence>
<protein>
    <submittedName>
        <fullName evidence="2">Uncharacterized protein</fullName>
    </submittedName>
</protein>
<reference evidence="2" key="1">
    <citation type="journal article" date="2015" name="Nature">
        <title>Complex archaea that bridge the gap between prokaryotes and eukaryotes.</title>
        <authorList>
            <person name="Spang A."/>
            <person name="Saw J.H."/>
            <person name="Jorgensen S.L."/>
            <person name="Zaremba-Niedzwiedzka K."/>
            <person name="Martijn J."/>
            <person name="Lind A.E."/>
            <person name="van Eijk R."/>
            <person name="Schleper C."/>
            <person name="Guy L."/>
            <person name="Ettema T.J."/>
        </authorList>
    </citation>
    <scope>NUCLEOTIDE SEQUENCE</scope>
</reference>
<organism evidence="2">
    <name type="scientific">marine sediment metagenome</name>
    <dbReference type="NCBI Taxonomy" id="412755"/>
    <lineage>
        <taxon>unclassified sequences</taxon>
        <taxon>metagenomes</taxon>
        <taxon>ecological metagenomes</taxon>
    </lineage>
</organism>
<comment type="caution">
    <text evidence="2">The sequence shown here is derived from an EMBL/GenBank/DDBJ whole genome shotgun (WGS) entry which is preliminary data.</text>
</comment>
<evidence type="ECO:0000256" key="1">
    <source>
        <dbReference type="SAM" id="MobiDB-lite"/>
    </source>
</evidence>
<feature type="non-terminal residue" evidence="2">
    <location>
        <position position="80"/>
    </location>
</feature>
<proteinExistence type="predicted"/>
<accession>A0A0F9FAK7</accession>
<feature type="region of interest" description="Disordered" evidence="1">
    <location>
        <begin position="15"/>
        <end position="37"/>
    </location>
</feature>
<evidence type="ECO:0000313" key="2">
    <source>
        <dbReference type="EMBL" id="KKL83243.1"/>
    </source>
</evidence>
<dbReference type="AlphaFoldDB" id="A0A0F9FAK7"/>
<name>A0A0F9FAK7_9ZZZZ</name>